<evidence type="ECO:0000256" key="1">
    <source>
        <dbReference type="SAM" id="MobiDB-lite"/>
    </source>
</evidence>
<dbReference type="AlphaFoldDB" id="A0AAD7W529"/>
<comment type="caution">
    <text evidence="2">The sequence shown here is derived from an EMBL/GenBank/DDBJ whole genome shotgun (WGS) entry which is preliminary data.</text>
</comment>
<keyword evidence="3" id="KW-1185">Reference proteome</keyword>
<sequence>MNNLKLQQPGDGRRNARDKSCTARPLSLWIQSFIFQRQVTRKVKGMMGEGFRGRLALPPSPPGTIRRRQTGGEQREQKANSEKHATQGGHTEPFTAKHVPLVRAGEHRERLCCAEPALIFSVLGEDSSETLFTFLNEKCYVYLL</sequence>
<feature type="region of interest" description="Disordered" evidence="1">
    <location>
        <begin position="50"/>
        <end position="94"/>
    </location>
</feature>
<dbReference type="Proteomes" id="UP001221898">
    <property type="component" value="Unassembled WGS sequence"/>
</dbReference>
<dbReference type="EMBL" id="JAINUG010000269">
    <property type="protein sequence ID" value="KAJ8384566.1"/>
    <property type="molecule type" value="Genomic_DNA"/>
</dbReference>
<gene>
    <name evidence="2" type="ORF">AAFF_G00200990</name>
</gene>
<feature type="compositionally biased region" description="Basic and acidic residues" evidence="1">
    <location>
        <begin position="73"/>
        <end position="85"/>
    </location>
</feature>
<organism evidence="2 3">
    <name type="scientific">Aldrovandia affinis</name>
    <dbReference type="NCBI Taxonomy" id="143900"/>
    <lineage>
        <taxon>Eukaryota</taxon>
        <taxon>Metazoa</taxon>
        <taxon>Chordata</taxon>
        <taxon>Craniata</taxon>
        <taxon>Vertebrata</taxon>
        <taxon>Euteleostomi</taxon>
        <taxon>Actinopterygii</taxon>
        <taxon>Neopterygii</taxon>
        <taxon>Teleostei</taxon>
        <taxon>Notacanthiformes</taxon>
        <taxon>Halosauridae</taxon>
        <taxon>Aldrovandia</taxon>
    </lineage>
</organism>
<feature type="region of interest" description="Disordered" evidence="1">
    <location>
        <begin position="1"/>
        <end position="21"/>
    </location>
</feature>
<accession>A0AAD7W529</accession>
<evidence type="ECO:0000313" key="2">
    <source>
        <dbReference type="EMBL" id="KAJ8384566.1"/>
    </source>
</evidence>
<name>A0AAD7W529_9TELE</name>
<feature type="compositionally biased region" description="Basic and acidic residues" evidence="1">
    <location>
        <begin position="11"/>
        <end position="21"/>
    </location>
</feature>
<reference evidence="2" key="1">
    <citation type="journal article" date="2023" name="Science">
        <title>Genome structures resolve the early diversification of teleost fishes.</title>
        <authorList>
            <person name="Parey E."/>
            <person name="Louis A."/>
            <person name="Montfort J."/>
            <person name="Bouchez O."/>
            <person name="Roques C."/>
            <person name="Iampietro C."/>
            <person name="Lluch J."/>
            <person name="Castinel A."/>
            <person name="Donnadieu C."/>
            <person name="Desvignes T."/>
            <person name="Floi Bucao C."/>
            <person name="Jouanno E."/>
            <person name="Wen M."/>
            <person name="Mejri S."/>
            <person name="Dirks R."/>
            <person name="Jansen H."/>
            <person name="Henkel C."/>
            <person name="Chen W.J."/>
            <person name="Zahm M."/>
            <person name="Cabau C."/>
            <person name="Klopp C."/>
            <person name="Thompson A.W."/>
            <person name="Robinson-Rechavi M."/>
            <person name="Braasch I."/>
            <person name="Lecointre G."/>
            <person name="Bobe J."/>
            <person name="Postlethwait J.H."/>
            <person name="Berthelot C."/>
            <person name="Roest Crollius H."/>
            <person name="Guiguen Y."/>
        </authorList>
    </citation>
    <scope>NUCLEOTIDE SEQUENCE</scope>
    <source>
        <strain evidence="2">NC1722</strain>
    </source>
</reference>
<evidence type="ECO:0000313" key="3">
    <source>
        <dbReference type="Proteomes" id="UP001221898"/>
    </source>
</evidence>
<protein>
    <submittedName>
        <fullName evidence="2">Uncharacterized protein</fullName>
    </submittedName>
</protein>
<proteinExistence type="predicted"/>